<feature type="region of interest" description="Disordered" evidence="1">
    <location>
        <begin position="1"/>
        <end position="332"/>
    </location>
</feature>
<dbReference type="Gene3D" id="1.10.238.10">
    <property type="entry name" value="EF-hand"/>
    <property type="match status" value="1"/>
</dbReference>
<dbReference type="InterPro" id="IPR011992">
    <property type="entry name" value="EF-hand-dom_pair"/>
</dbReference>
<keyword evidence="4" id="KW-1185">Reference proteome</keyword>
<accession>A0ABR4P340</accession>
<comment type="caution">
    <text evidence="3">The sequence shown here is derived from an EMBL/GenBank/DDBJ whole genome shotgun (WGS) entry which is preliminary data.</text>
</comment>
<feature type="region of interest" description="Disordered" evidence="1">
    <location>
        <begin position="380"/>
        <end position="459"/>
    </location>
</feature>
<dbReference type="Proteomes" id="UP001629113">
    <property type="component" value="Unassembled WGS sequence"/>
</dbReference>
<feature type="compositionally biased region" description="Polar residues" evidence="1">
    <location>
        <begin position="261"/>
        <end position="284"/>
    </location>
</feature>
<feature type="domain" description="EH" evidence="2">
    <location>
        <begin position="467"/>
        <end position="550"/>
    </location>
</feature>
<evidence type="ECO:0000259" key="2">
    <source>
        <dbReference type="PROSITE" id="PS50031"/>
    </source>
</evidence>
<feature type="compositionally biased region" description="Polar residues" evidence="1">
    <location>
        <begin position="242"/>
        <end position="252"/>
    </location>
</feature>
<feature type="compositionally biased region" description="Basic and acidic residues" evidence="1">
    <location>
        <begin position="311"/>
        <end position="320"/>
    </location>
</feature>
<feature type="compositionally biased region" description="Basic residues" evidence="1">
    <location>
        <begin position="437"/>
        <end position="450"/>
    </location>
</feature>
<evidence type="ECO:0000313" key="3">
    <source>
        <dbReference type="EMBL" id="KAL3417724.1"/>
    </source>
</evidence>
<protein>
    <submittedName>
        <fullName evidence="3">Increased rDNA silencing protein 4</fullName>
    </submittedName>
</protein>
<organism evidence="3 4">
    <name type="scientific">Phlyctema vagabunda</name>
    <dbReference type="NCBI Taxonomy" id="108571"/>
    <lineage>
        <taxon>Eukaryota</taxon>
        <taxon>Fungi</taxon>
        <taxon>Dikarya</taxon>
        <taxon>Ascomycota</taxon>
        <taxon>Pezizomycotina</taxon>
        <taxon>Leotiomycetes</taxon>
        <taxon>Helotiales</taxon>
        <taxon>Dermateaceae</taxon>
        <taxon>Phlyctema</taxon>
    </lineage>
</organism>
<proteinExistence type="predicted"/>
<dbReference type="SMART" id="SM00027">
    <property type="entry name" value="EH"/>
    <property type="match status" value="1"/>
</dbReference>
<sequence length="574" mass="62021">MPVESTTYSYGKDATPAPKQSAALTGAARAFGNSNSSNNGPKPPIKPKPIINSYSGNHGALAAAKRASPSRKPLPRPDHPGHSAGAGDQRLIYHKSGSSIGSENDWEHSAFLQRRMGTGGHLQPPPASSSLRDPSKSPSFIAAALAASRSVPASPNHTGQQQQQLSPAALQKLAGSTTRSSPSVRSGSSKASSDLVLDTTPIPPTTSLIGMFERNGGPQPAPKKVPTRAPRKPSPERKVLSPSPTIPTSPMQATPVRKSGSRVNLSKHVSPQSRIETSRANDSPSRGPVPRPDSAPNVRSKPIPIPPKPKAKPEISKVEDQQASSNDSFVSASDYQPSIHALYGQRSRTQSVASPPQNRNIDALANAIVASSLASSRAVSPSRSFNSSHPPPPPPARRHLFHNSKEDARTPSPAKSGLRTTMRKPPKPDEEDEAEKRRGRKHIMKKHPNKHHEGDRKRWRDEITPRERKRYEAVWASNRGLFPSSVASASEVSVCNLIVKDIFSRSRLHPDELEEVYSLVDRGESGRLIKEEFVVGLWLIDQRLKGRKLPIRVSDSVWRSASGVLGAIKVRKAK</sequence>
<name>A0ABR4P340_9HELO</name>
<gene>
    <name evidence="3" type="ORF">PVAG01_10734</name>
</gene>
<dbReference type="InterPro" id="IPR000261">
    <property type="entry name" value="EH_dom"/>
</dbReference>
<dbReference type="PROSITE" id="PS50031">
    <property type="entry name" value="EH"/>
    <property type="match status" value="1"/>
</dbReference>
<feature type="compositionally biased region" description="Low complexity" evidence="1">
    <location>
        <begin position="128"/>
        <end position="193"/>
    </location>
</feature>
<reference evidence="3 4" key="1">
    <citation type="submission" date="2024-06" db="EMBL/GenBank/DDBJ databases">
        <title>Complete genome of Phlyctema vagabunda strain 19-DSS-EL-015.</title>
        <authorList>
            <person name="Fiorenzani C."/>
        </authorList>
    </citation>
    <scope>NUCLEOTIDE SEQUENCE [LARGE SCALE GENOMIC DNA]</scope>
    <source>
        <strain evidence="3 4">19-DSS-EL-015</strain>
    </source>
</reference>
<feature type="compositionally biased region" description="Polar residues" evidence="1">
    <location>
        <begin position="321"/>
        <end position="332"/>
    </location>
</feature>
<dbReference type="SUPFAM" id="SSF47473">
    <property type="entry name" value="EF-hand"/>
    <property type="match status" value="1"/>
</dbReference>
<dbReference type="Pfam" id="PF12763">
    <property type="entry name" value="EH"/>
    <property type="match status" value="1"/>
</dbReference>
<dbReference type="EMBL" id="JBFCZG010000010">
    <property type="protein sequence ID" value="KAL3417724.1"/>
    <property type="molecule type" value="Genomic_DNA"/>
</dbReference>
<evidence type="ECO:0000313" key="4">
    <source>
        <dbReference type="Proteomes" id="UP001629113"/>
    </source>
</evidence>
<evidence type="ECO:0000256" key="1">
    <source>
        <dbReference type="SAM" id="MobiDB-lite"/>
    </source>
</evidence>